<dbReference type="PANTHER" id="PTHR48081">
    <property type="entry name" value="AB HYDROLASE SUPERFAMILY PROTEIN C4A8.06C"/>
    <property type="match status" value="1"/>
</dbReference>
<dbReference type="SUPFAM" id="SSF53474">
    <property type="entry name" value="alpha/beta-Hydrolases"/>
    <property type="match status" value="1"/>
</dbReference>
<accession>A0A7Y9ZJF7</accession>
<dbReference type="PANTHER" id="PTHR48081:SF8">
    <property type="entry name" value="ALPHA_BETA HYDROLASE FOLD-3 DOMAIN-CONTAINING PROTEIN-RELATED"/>
    <property type="match status" value="1"/>
</dbReference>
<protein>
    <submittedName>
        <fullName evidence="4">Acetyl esterase</fullName>
        <ecNumber evidence="4">3.1.1.-</ecNumber>
    </submittedName>
</protein>
<evidence type="ECO:0000313" key="5">
    <source>
        <dbReference type="Proteomes" id="UP000562045"/>
    </source>
</evidence>
<evidence type="ECO:0000313" key="4">
    <source>
        <dbReference type="EMBL" id="NYI44546.1"/>
    </source>
</evidence>
<gene>
    <name evidence="4" type="ORF">BJ993_001626</name>
</gene>
<dbReference type="InterPro" id="IPR002168">
    <property type="entry name" value="Lipase_GDXG_HIS_AS"/>
</dbReference>
<dbReference type="InterPro" id="IPR029058">
    <property type="entry name" value="AB_hydrolase_fold"/>
</dbReference>
<comment type="similarity">
    <text evidence="1">Belongs to the 'GDXG' lipolytic enzyme family.</text>
</comment>
<dbReference type="Pfam" id="PF07859">
    <property type="entry name" value="Abhydrolase_3"/>
    <property type="match status" value="1"/>
</dbReference>
<sequence>MSLHPVARQLLDDAAASDQPNSHLLPVEVARDNFERMFAGMDVQEVASVEELVVATGEEHIPVRLYRPRAGGVLPLVVYLHGGGWQMGSLASHDGVCRAIANESGCAVLSVEYRRPPEAKFPTAPHDCYAALVWAVDHADQLATDRTRIAVVGDSAGGNLAAAVSLLARDDDGPELACQVLIYPATTFDLDRGFDVELEGYVLFRDEVQWHKDAYFSTPEDAKSDYASPLDADLSGLPATFVLTAEYDPLGKAGLALVERLRSQGVPTEHRQYDGMIHGFVQFPDLFDDATVAIGDIGAFLQRHVGTA</sequence>
<evidence type="ECO:0000256" key="2">
    <source>
        <dbReference type="ARBA" id="ARBA00022801"/>
    </source>
</evidence>
<dbReference type="RefSeq" id="WP_179648375.1">
    <property type="nucleotide sequence ID" value="NZ_JACBZM010000001.1"/>
</dbReference>
<dbReference type="Proteomes" id="UP000562045">
    <property type="component" value="Unassembled WGS sequence"/>
</dbReference>
<organism evidence="4 5">
    <name type="scientific">Nocardioides aromaticivorans</name>
    <dbReference type="NCBI Taxonomy" id="200618"/>
    <lineage>
        <taxon>Bacteria</taxon>
        <taxon>Bacillati</taxon>
        <taxon>Actinomycetota</taxon>
        <taxon>Actinomycetes</taxon>
        <taxon>Propionibacteriales</taxon>
        <taxon>Nocardioidaceae</taxon>
        <taxon>Nocardioides</taxon>
    </lineage>
</organism>
<feature type="domain" description="Alpha/beta hydrolase fold-3" evidence="3">
    <location>
        <begin position="77"/>
        <end position="281"/>
    </location>
</feature>
<keyword evidence="2 4" id="KW-0378">Hydrolase</keyword>
<evidence type="ECO:0000256" key="1">
    <source>
        <dbReference type="ARBA" id="ARBA00010515"/>
    </source>
</evidence>
<dbReference type="EC" id="3.1.1.-" evidence="4"/>
<name>A0A7Y9ZJF7_9ACTN</name>
<comment type="caution">
    <text evidence="4">The sequence shown here is derived from an EMBL/GenBank/DDBJ whole genome shotgun (WGS) entry which is preliminary data.</text>
</comment>
<dbReference type="EMBL" id="JACBZM010000001">
    <property type="protein sequence ID" value="NYI44546.1"/>
    <property type="molecule type" value="Genomic_DNA"/>
</dbReference>
<dbReference type="Gene3D" id="3.40.50.1820">
    <property type="entry name" value="alpha/beta hydrolase"/>
    <property type="match status" value="1"/>
</dbReference>
<proteinExistence type="inferred from homology"/>
<dbReference type="AlphaFoldDB" id="A0A7Y9ZJF7"/>
<dbReference type="GO" id="GO:0016787">
    <property type="term" value="F:hydrolase activity"/>
    <property type="evidence" value="ECO:0007669"/>
    <property type="project" value="UniProtKB-KW"/>
</dbReference>
<dbReference type="InterPro" id="IPR013094">
    <property type="entry name" value="AB_hydrolase_3"/>
</dbReference>
<reference evidence="4 5" key="1">
    <citation type="submission" date="2020-07" db="EMBL/GenBank/DDBJ databases">
        <title>Sequencing the genomes of 1000 actinobacteria strains.</title>
        <authorList>
            <person name="Klenk H.-P."/>
        </authorList>
    </citation>
    <scope>NUCLEOTIDE SEQUENCE [LARGE SCALE GENOMIC DNA]</scope>
    <source>
        <strain evidence="4 5">DSM 15131</strain>
    </source>
</reference>
<dbReference type="InterPro" id="IPR050300">
    <property type="entry name" value="GDXG_lipolytic_enzyme"/>
</dbReference>
<dbReference type="PROSITE" id="PS01173">
    <property type="entry name" value="LIPASE_GDXG_HIS"/>
    <property type="match status" value="1"/>
</dbReference>
<evidence type="ECO:0000259" key="3">
    <source>
        <dbReference type="Pfam" id="PF07859"/>
    </source>
</evidence>